<comment type="caution">
    <text evidence="2">The sequence shown here is derived from an EMBL/GenBank/DDBJ whole genome shotgun (WGS) entry which is preliminary data.</text>
</comment>
<protein>
    <submittedName>
        <fullName evidence="2">Uncharacterized protein</fullName>
    </submittedName>
</protein>
<sequence length="217" mass="21915">MTERVPEVRRLWAVIKPGTAGREVLHLTAREPDCTGMSGVLLLTGMLVDDGLELQLDLVSDPKQDPALTGPSGPNGWTPVLAGEADGTRTLLRVTDWIGGRGDKPALGYVGGSGSTGLVAKADAFNFNAVKRVAIFSGTTGSDGIATIAFSPAFSTVPATALPSAVPNVLTGPVKAELVAGSLTKDGCKVKVTAAALLTGVVAALAGATASVIVIEA</sequence>
<reference evidence="2 3" key="1">
    <citation type="submission" date="2020-06" db="EMBL/GenBank/DDBJ databases">
        <title>Sphingomonas hominis sp. nov., a member of the Sphingomonas, isolated from the hair of a 22-year-old girl.</title>
        <authorList>
            <person name="Zhang D.-F."/>
            <person name="Cui X.-W."/>
        </authorList>
    </citation>
    <scope>NUCLEOTIDE SEQUENCE [LARGE SCALE GENOMIC DNA]</scope>
    <source>
        <strain evidence="2 3">HHU CXW</strain>
    </source>
</reference>
<accession>A0ABX2JER0</accession>
<dbReference type="Proteomes" id="UP000621447">
    <property type="component" value="Unassembled WGS sequence"/>
</dbReference>
<evidence type="ECO:0000313" key="2">
    <source>
        <dbReference type="EMBL" id="NTS64149.1"/>
    </source>
</evidence>
<keyword evidence="1" id="KW-0812">Transmembrane</keyword>
<evidence type="ECO:0000313" key="3">
    <source>
        <dbReference type="Proteomes" id="UP000621447"/>
    </source>
</evidence>
<keyword evidence="3" id="KW-1185">Reference proteome</keyword>
<keyword evidence="1" id="KW-1133">Transmembrane helix</keyword>
<evidence type="ECO:0000256" key="1">
    <source>
        <dbReference type="SAM" id="Phobius"/>
    </source>
</evidence>
<keyword evidence="1" id="KW-0472">Membrane</keyword>
<dbReference type="RefSeq" id="WP_174192199.1">
    <property type="nucleotide sequence ID" value="NZ_JABULH010000001.1"/>
</dbReference>
<organism evidence="2 3">
    <name type="scientific">Sphingomonas hominis</name>
    <dbReference type="NCBI Taxonomy" id="2741495"/>
    <lineage>
        <taxon>Bacteria</taxon>
        <taxon>Pseudomonadati</taxon>
        <taxon>Pseudomonadota</taxon>
        <taxon>Alphaproteobacteria</taxon>
        <taxon>Sphingomonadales</taxon>
        <taxon>Sphingomonadaceae</taxon>
        <taxon>Sphingomonas</taxon>
    </lineage>
</organism>
<proteinExistence type="predicted"/>
<feature type="transmembrane region" description="Helical" evidence="1">
    <location>
        <begin position="192"/>
        <end position="215"/>
    </location>
</feature>
<dbReference type="EMBL" id="JABULH010000001">
    <property type="protein sequence ID" value="NTS64149.1"/>
    <property type="molecule type" value="Genomic_DNA"/>
</dbReference>
<name>A0ABX2JER0_9SPHN</name>
<gene>
    <name evidence="2" type="ORF">HRV97_03105</name>
</gene>